<dbReference type="EMBL" id="ARZA01000039">
    <property type="protein sequence ID" value="EOD01683.1"/>
    <property type="molecule type" value="Genomic_DNA"/>
</dbReference>
<organism evidence="1 2">
    <name type="scientific">Caldisalinibacter kiritimatiensis</name>
    <dbReference type="NCBI Taxonomy" id="1304284"/>
    <lineage>
        <taxon>Bacteria</taxon>
        <taxon>Bacillati</taxon>
        <taxon>Bacillota</taxon>
        <taxon>Tissierellia</taxon>
        <taxon>Tissierellales</taxon>
        <taxon>Thermohalobacteraceae</taxon>
        <taxon>Caldisalinibacter</taxon>
    </lineage>
</organism>
<dbReference type="Proteomes" id="UP000013378">
    <property type="component" value="Unassembled WGS sequence"/>
</dbReference>
<dbReference type="NCBIfam" id="TIGR02837">
    <property type="entry name" value="spore_II_R"/>
    <property type="match status" value="1"/>
</dbReference>
<protein>
    <submittedName>
        <fullName evidence="1">Stage II sporulation protein required for processing of pro-sigma-E (SpoIIR)</fullName>
    </submittedName>
</protein>
<dbReference type="InterPro" id="IPR014202">
    <property type="entry name" value="Spore_II_R"/>
</dbReference>
<dbReference type="STRING" id="1304284.L21TH_0224"/>
<evidence type="ECO:0000313" key="2">
    <source>
        <dbReference type="Proteomes" id="UP000013378"/>
    </source>
</evidence>
<accession>R1AWV7</accession>
<dbReference type="eggNOG" id="ENOG5031K93">
    <property type="taxonomic scope" value="Bacteria"/>
</dbReference>
<proteinExistence type="predicted"/>
<dbReference type="Pfam" id="PF09551">
    <property type="entry name" value="Spore_II_R"/>
    <property type="match status" value="1"/>
</dbReference>
<sequence>MLKKYRLTIVLLILIIVVSFISLKDVYKNRDSYKQNLIRFHVIANSDSPEDQNLKRKVRDKVIKEMNQRFEDVKSINESRSIIKESLDDIKYLASEEVKNNGKDYNVDVHFGTSNFPTKTYGNFTLPAGEYEAVRVVIGEGKGQNWWCVMFPPLCFVDITHGLTNEKTKNELKQVLSEEEYNMIINAKNEEEVPLKLKFKVVELLEKGKMRFAKLFIGQR</sequence>
<name>R1AWV7_9FIRM</name>
<dbReference type="AlphaFoldDB" id="R1AWV7"/>
<keyword evidence="2" id="KW-1185">Reference proteome</keyword>
<reference evidence="1 2" key="1">
    <citation type="journal article" date="2015" name="Geomicrobiol. J.">
        <title>Caldisalinibacter kiritimatiensis gen. nov., sp. nov., a moderately thermohalophilic thiosulfate-reducing bacterium from a hypersaline microbial mat.</title>
        <authorList>
            <person name="Ben Hania W."/>
            <person name="Joseph M."/>
            <person name="Fiebig A."/>
            <person name="Bunk B."/>
            <person name="Klenk H.-P."/>
            <person name="Fardeau M.-L."/>
            <person name="Spring S."/>
        </authorList>
    </citation>
    <scope>NUCLEOTIDE SEQUENCE [LARGE SCALE GENOMIC DNA]</scope>
    <source>
        <strain evidence="1 2">L21-TH-D2</strain>
    </source>
</reference>
<dbReference type="PATRIC" id="fig|1304284.3.peg.218"/>
<comment type="caution">
    <text evidence="1">The sequence shown here is derived from an EMBL/GenBank/DDBJ whole genome shotgun (WGS) entry which is preliminary data.</text>
</comment>
<dbReference type="OrthoDB" id="9793324at2"/>
<dbReference type="RefSeq" id="WP_006306996.1">
    <property type="nucleotide sequence ID" value="NZ_ARZA01000039.1"/>
</dbReference>
<evidence type="ECO:0000313" key="1">
    <source>
        <dbReference type="EMBL" id="EOD01683.1"/>
    </source>
</evidence>
<gene>
    <name evidence="1" type="ORF">L21TH_0224</name>
</gene>